<protein>
    <submittedName>
        <fullName evidence="1">VE20</fullName>
    </submittedName>
</protein>
<name>C4P4J7_ENTFL</name>
<reference evidence="1" key="2">
    <citation type="submission" date="2009-03" db="EMBL/GenBank/DDBJ databases">
        <title>Acquired DNA containing D-alanine,D-serine operons in vancomycin resistant Enterococcus faecalis.</title>
        <authorList>
            <person name="Boyd D.A."/>
            <person name="Mulvey M.R."/>
        </authorList>
    </citation>
    <scope>NUCLEOTIDE SEQUENCE</scope>
    <source>
        <strain evidence="1">N00-0410</strain>
    </source>
</reference>
<accession>C4P4J7</accession>
<dbReference type="EMBL" id="FJ872411">
    <property type="protein sequence ID" value="ACQ89880.1"/>
    <property type="molecule type" value="Genomic_DNA"/>
</dbReference>
<evidence type="ECO:0000313" key="1">
    <source>
        <dbReference type="EMBL" id="ACQ89880.1"/>
    </source>
</evidence>
<sequence>MIPTFKAIRSKICQRVIIKITFYPKLIKSKSVFSNTVYIFISNFRIWGDLLKSHNEEHSYPLPLN</sequence>
<proteinExistence type="predicted"/>
<reference evidence="1" key="1">
    <citation type="journal article" date="2002" name="Antimicrob. Agents Chemother.">
        <title>Molecular characterization of the vanE gene cluster in vancomycin-resistant Enterococcus faecalis N00-410 isolated in Canada.</title>
        <authorList>
            <person name="Boyd D.A."/>
            <person name="Cabral T."/>
            <person name="Van Caeseele P."/>
            <person name="Wylie J."/>
            <person name="Mulvey M.R."/>
        </authorList>
    </citation>
    <scope>NUCLEOTIDE SEQUENCE</scope>
    <source>
        <strain evidence="1">N00-0410</strain>
    </source>
</reference>
<dbReference type="AlphaFoldDB" id="C4P4J7"/>
<organism evidence="1">
    <name type="scientific">Enterococcus faecalis</name>
    <name type="common">Streptococcus faecalis</name>
    <dbReference type="NCBI Taxonomy" id="1351"/>
    <lineage>
        <taxon>Bacteria</taxon>
        <taxon>Bacillati</taxon>
        <taxon>Bacillota</taxon>
        <taxon>Bacilli</taxon>
        <taxon>Lactobacillales</taxon>
        <taxon>Enterococcaceae</taxon>
        <taxon>Enterococcus</taxon>
    </lineage>
</organism>